<dbReference type="PROSITE" id="PS51078">
    <property type="entry name" value="ICLR_ED"/>
    <property type="match status" value="1"/>
</dbReference>
<evidence type="ECO:0000259" key="5">
    <source>
        <dbReference type="PROSITE" id="PS51078"/>
    </source>
</evidence>
<dbReference type="RefSeq" id="WP_210319272.1">
    <property type="nucleotide sequence ID" value="NZ_BMJJ01000005.1"/>
</dbReference>
<evidence type="ECO:0000313" key="6">
    <source>
        <dbReference type="EMBL" id="GGD21713.1"/>
    </source>
</evidence>
<evidence type="ECO:0000256" key="1">
    <source>
        <dbReference type="ARBA" id="ARBA00023015"/>
    </source>
</evidence>
<dbReference type="InterPro" id="IPR036390">
    <property type="entry name" value="WH_DNA-bd_sf"/>
</dbReference>
<dbReference type="InterPro" id="IPR029016">
    <property type="entry name" value="GAF-like_dom_sf"/>
</dbReference>
<comment type="caution">
    <text evidence="6">The sequence shown here is derived from an EMBL/GenBank/DDBJ whole genome shotgun (WGS) entry which is preliminary data.</text>
</comment>
<evidence type="ECO:0000259" key="4">
    <source>
        <dbReference type="PROSITE" id="PS51077"/>
    </source>
</evidence>
<keyword evidence="3" id="KW-0804">Transcription</keyword>
<feature type="domain" description="IclR-ED" evidence="5">
    <location>
        <begin position="68"/>
        <end position="251"/>
    </location>
</feature>
<keyword evidence="7" id="KW-1185">Reference proteome</keyword>
<dbReference type="Gene3D" id="1.10.10.10">
    <property type="entry name" value="Winged helix-like DNA-binding domain superfamily/Winged helix DNA-binding domain"/>
    <property type="match status" value="1"/>
</dbReference>
<dbReference type="Gene3D" id="3.30.450.40">
    <property type="match status" value="1"/>
</dbReference>
<proteinExistence type="predicted"/>
<organism evidence="6 7">
    <name type="scientific">Aureimonas glaciei</name>
    <dbReference type="NCBI Taxonomy" id="1776957"/>
    <lineage>
        <taxon>Bacteria</taxon>
        <taxon>Pseudomonadati</taxon>
        <taxon>Pseudomonadota</taxon>
        <taxon>Alphaproteobacteria</taxon>
        <taxon>Hyphomicrobiales</taxon>
        <taxon>Aurantimonadaceae</taxon>
        <taxon>Aureimonas</taxon>
    </lineage>
</organism>
<gene>
    <name evidence="6" type="ORF">GCM10011335_25800</name>
</gene>
<dbReference type="SUPFAM" id="SSF55781">
    <property type="entry name" value="GAF domain-like"/>
    <property type="match status" value="1"/>
</dbReference>
<dbReference type="InterPro" id="IPR036388">
    <property type="entry name" value="WH-like_DNA-bd_sf"/>
</dbReference>
<dbReference type="GO" id="GO:0045892">
    <property type="term" value="P:negative regulation of DNA-templated transcription"/>
    <property type="evidence" value="ECO:0007669"/>
    <property type="project" value="TreeGrafter"/>
</dbReference>
<dbReference type="InterPro" id="IPR050707">
    <property type="entry name" value="HTH_MetabolicPath_Reg"/>
</dbReference>
<dbReference type="Pfam" id="PF09339">
    <property type="entry name" value="HTH_IclR"/>
    <property type="match status" value="1"/>
</dbReference>
<dbReference type="InterPro" id="IPR014757">
    <property type="entry name" value="Tscrpt_reg_IclR_C"/>
</dbReference>
<dbReference type="PANTHER" id="PTHR30136">
    <property type="entry name" value="HELIX-TURN-HELIX TRANSCRIPTIONAL REGULATOR, ICLR FAMILY"/>
    <property type="match status" value="1"/>
</dbReference>
<protein>
    <submittedName>
        <fullName evidence="6">Transcriptional regulator</fullName>
    </submittedName>
</protein>
<feature type="domain" description="HTH iclR-type" evidence="4">
    <location>
        <begin position="5"/>
        <end position="67"/>
    </location>
</feature>
<dbReference type="GO" id="GO:0003677">
    <property type="term" value="F:DNA binding"/>
    <property type="evidence" value="ECO:0007669"/>
    <property type="project" value="UniProtKB-KW"/>
</dbReference>
<dbReference type="SMART" id="SM00346">
    <property type="entry name" value="HTH_ICLR"/>
    <property type="match status" value="1"/>
</dbReference>
<keyword evidence="1" id="KW-0805">Transcription regulation</keyword>
<dbReference type="PANTHER" id="PTHR30136:SF39">
    <property type="entry name" value="TRANSCRIPTIONAL REGULATORY PROTEIN"/>
    <property type="match status" value="1"/>
</dbReference>
<accession>A0A916XZC7</accession>
<keyword evidence="2" id="KW-0238">DNA-binding</keyword>
<dbReference type="AlphaFoldDB" id="A0A916XZC7"/>
<reference evidence="6" key="1">
    <citation type="journal article" date="2014" name="Int. J. Syst. Evol. Microbiol.">
        <title>Complete genome sequence of Corynebacterium casei LMG S-19264T (=DSM 44701T), isolated from a smear-ripened cheese.</title>
        <authorList>
            <consortium name="US DOE Joint Genome Institute (JGI-PGF)"/>
            <person name="Walter F."/>
            <person name="Albersmeier A."/>
            <person name="Kalinowski J."/>
            <person name="Ruckert C."/>
        </authorList>
    </citation>
    <scope>NUCLEOTIDE SEQUENCE</scope>
    <source>
        <strain evidence="6">CGMCC 1.15493</strain>
    </source>
</reference>
<sequence length="262" mass="27112">MTSGTQLIDRAVAVMDVVAASGASGAQLKDIALESGLNTATCHRVLTSLVSHGLLSRDAARRYVLGNKLMVLGARASNGPGLRGLCAPTLDRLRQHSGETAVLMLRNAGMSVCVDRREGDIAFRTLTGSIGGAVPLGVGPGSLAMLAFLPAEEVATLIQANAARYAEFERLSPAKVLNLVNETQRQGFALDMGELIDGVGGMAIPVRSPAGSPVASLGLTFLATPANAARLPSFEALLRAEASSIEAQLSPFDLPSDNGLPR</sequence>
<evidence type="ECO:0000256" key="2">
    <source>
        <dbReference type="ARBA" id="ARBA00023125"/>
    </source>
</evidence>
<dbReference type="EMBL" id="BMJJ01000005">
    <property type="protein sequence ID" value="GGD21713.1"/>
    <property type="molecule type" value="Genomic_DNA"/>
</dbReference>
<evidence type="ECO:0000313" key="7">
    <source>
        <dbReference type="Proteomes" id="UP000613160"/>
    </source>
</evidence>
<dbReference type="GO" id="GO:0003700">
    <property type="term" value="F:DNA-binding transcription factor activity"/>
    <property type="evidence" value="ECO:0007669"/>
    <property type="project" value="TreeGrafter"/>
</dbReference>
<dbReference type="Proteomes" id="UP000613160">
    <property type="component" value="Unassembled WGS sequence"/>
</dbReference>
<dbReference type="PROSITE" id="PS51077">
    <property type="entry name" value="HTH_ICLR"/>
    <property type="match status" value="1"/>
</dbReference>
<dbReference type="SUPFAM" id="SSF46785">
    <property type="entry name" value="Winged helix' DNA-binding domain"/>
    <property type="match status" value="1"/>
</dbReference>
<evidence type="ECO:0000256" key="3">
    <source>
        <dbReference type="ARBA" id="ARBA00023163"/>
    </source>
</evidence>
<reference evidence="6" key="2">
    <citation type="submission" date="2020-09" db="EMBL/GenBank/DDBJ databases">
        <authorList>
            <person name="Sun Q."/>
            <person name="Zhou Y."/>
        </authorList>
    </citation>
    <scope>NUCLEOTIDE SEQUENCE</scope>
    <source>
        <strain evidence="6">CGMCC 1.15493</strain>
    </source>
</reference>
<name>A0A916XZC7_9HYPH</name>
<dbReference type="Pfam" id="PF01614">
    <property type="entry name" value="IclR_C"/>
    <property type="match status" value="1"/>
</dbReference>
<dbReference type="InterPro" id="IPR005471">
    <property type="entry name" value="Tscrpt_reg_IclR_N"/>
</dbReference>